<name>A0ABD3B9D0_9LAMI</name>
<protein>
    <submittedName>
        <fullName evidence="1">Uncharacterized protein</fullName>
    </submittedName>
</protein>
<reference evidence="2" key="1">
    <citation type="journal article" date="2024" name="IScience">
        <title>Strigolactones Initiate the Formation of Haustorium-like Structures in Castilleja.</title>
        <authorList>
            <person name="Buerger M."/>
            <person name="Peterson D."/>
            <person name="Chory J."/>
        </authorList>
    </citation>
    <scope>NUCLEOTIDE SEQUENCE [LARGE SCALE GENOMIC DNA]</scope>
</reference>
<sequence>MQATVVKTIEIVQGRTLRWGLAWSLLPASRMTMQSQKIEMNNLSLDGVSCKLGAASFDVDVCHCYEGTNQFVDVILKSETHSLSDRVG</sequence>
<evidence type="ECO:0000313" key="2">
    <source>
        <dbReference type="Proteomes" id="UP001632038"/>
    </source>
</evidence>
<dbReference type="Proteomes" id="UP001632038">
    <property type="component" value="Unassembled WGS sequence"/>
</dbReference>
<dbReference type="EMBL" id="JAVIJP010000107">
    <property type="protein sequence ID" value="KAL3613965.1"/>
    <property type="molecule type" value="Genomic_DNA"/>
</dbReference>
<gene>
    <name evidence="1" type="ORF">CASFOL_042039</name>
</gene>
<dbReference type="AlphaFoldDB" id="A0ABD3B9D0"/>
<evidence type="ECO:0000313" key="1">
    <source>
        <dbReference type="EMBL" id="KAL3613965.1"/>
    </source>
</evidence>
<comment type="caution">
    <text evidence="1">The sequence shown here is derived from an EMBL/GenBank/DDBJ whole genome shotgun (WGS) entry which is preliminary data.</text>
</comment>
<accession>A0ABD3B9D0</accession>
<proteinExistence type="predicted"/>
<keyword evidence="2" id="KW-1185">Reference proteome</keyword>
<organism evidence="1 2">
    <name type="scientific">Castilleja foliolosa</name>
    <dbReference type="NCBI Taxonomy" id="1961234"/>
    <lineage>
        <taxon>Eukaryota</taxon>
        <taxon>Viridiplantae</taxon>
        <taxon>Streptophyta</taxon>
        <taxon>Embryophyta</taxon>
        <taxon>Tracheophyta</taxon>
        <taxon>Spermatophyta</taxon>
        <taxon>Magnoliopsida</taxon>
        <taxon>eudicotyledons</taxon>
        <taxon>Gunneridae</taxon>
        <taxon>Pentapetalae</taxon>
        <taxon>asterids</taxon>
        <taxon>lamiids</taxon>
        <taxon>Lamiales</taxon>
        <taxon>Orobanchaceae</taxon>
        <taxon>Pedicularideae</taxon>
        <taxon>Castillejinae</taxon>
        <taxon>Castilleja</taxon>
    </lineage>
</organism>